<reference evidence="1 2" key="1">
    <citation type="submission" date="2019-07" db="EMBL/GenBank/DDBJ databases">
        <title>Complete Genome Sequence of Leptotrichia goodfellowii Strain JCM 16774.</title>
        <authorList>
            <person name="Watanabe S."/>
            <person name="Cui L."/>
        </authorList>
    </citation>
    <scope>NUCLEOTIDE SEQUENCE [LARGE SCALE GENOMIC DNA]</scope>
    <source>
        <strain evidence="1 2">JCM16774</strain>
    </source>
</reference>
<dbReference type="KEGG" id="lgo:JCM16774_1475"/>
<proteinExistence type="predicted"/>
<organism evidence="1 2">
    <name type="scientific">Pseudoleptotrichia goodfellowii</name>
    <dbReference type="NCBI Taxonomy" id="157692"/>
    <lineage>
        <taxon>Bacteria</taxon>
        <taxon>Fusobacteriati</taxon>
        <taxon>Fusobacteriota</taxon>
        <taxon>Fusobacteriia</taxon>
        <taxon>Fusobacteriales</taxon>
        <taxon>Leptotrichiaceae</taxon>
        <taxon>Pseudoleptotrichia</taxon>
    </lineage>
</organism>
<dbReference type="STRING" id="714315.GCA_000516535_01482"/>
<dbReference type="RefSeq" id="WP_154669373.1">
    <property type="nucleotide sequence ID" value="NZ_AP019822.1"/>
</dbReference>
<evidence type="ECO:0000313" key="2">
    <source>
        <dbReference type="Proteomes" id="UP000321606"/>
    </source>
</evidence>
<sequence>MYVVDDFDIQKDKMIVKYKYQKGNMWLYNADVLPSEYYFEKEKDTVNTKK</sequence>
<evidence type="ECO:0000313" key="1">
    <source>
        <dbReference type="EMBL" id="BBM36531.1"/>
    </source>
</evidence>
<dbReference type="EMBL" id="AP019822">
    <property type="protein sequence ID" value="BBM36531.1"/>
    <property type="molecule type" value="Genomic_DNA"/>
</dbReference>
<dbReference type="Proteomes" id="UP000321606">
    <property type="component" value="Chromosome"/>
</dbReference>
<gene>
    <name evidence="1" type="ORF">JCM16774_1475</name>
</gene>
<name>A0A510JDI6_9FUSO</name>
<dbReference type="AlphaFoldDB" id="A0A510JDI6"/>
<protein>
    <submittedName>
        <fullName evidence="1">Uncharacterized protein</fullName>
    </submittedName>
</protein>
<accession>A0A510JDI6</accession>